<evidence type="ECO:0000259" key="8">
    <source>
        <dbReference type="PROSITE" id="PS50110"/>
    </source>
</evidence>
<reference evidence="10 11" key="1">
    <citation type="submission" date="2017-08" db="EMBL/GenBank/DDBJ databases">
        <title>The complete genome sequence of Nocardiopsis gilva YIM 90087.</title>
        <authorList>
            <person name="Yin M."/>
            <person name="Tang S."/>
        </authorList>
    </citation>
    <scope>NUCLEOTIDE SEQUENCE [LARGE SCALE GENOMIC DNA]</scope>
    <source>
        <strain evidence="10 11">YIM 90087</strain>
    </source>
</reference>
<dbReference type="FunFam" id="3.40.50.2300:FF:000034">
    <property type="entry name" value="DNA-binding response OmpR family regulator"/>
    <property type="match status" value="1"/>
</dbReference>
<dbReference type="PANTHER" id="PTHR48111:SF21">
    <property type="entry name" value="DNA-BINDING DUAL MASTER TRANSCRIPTIONAL REGULATOR RPAA"/>
    <property type="match status" value="1"/>
</dbReference>
<dbReference type="GO" id="GO:0032993">
    <property type="term" value="C:protein-DNA complex"/>
    <property type="evidence" value="ECO:0007669"/>
    <property type="project" value="TreeGrafter"/>
</dbReference>
<evidence type="ECO:0000259" key="9">
    <source>
        <dbReference type="PROSITE" id="PS51755"/>
    </source>
</evidence>
<evidence type="ECO:0000256" key="6">
    <source>
        <dbReference type="PROSITE-ProRule" id="PRU00169"/>
    </source>
</evidence>
<dbReference type="RefSeq" id="WP_094932199.1">
    <property type="nucleotide sequence ID" value="NZ_CP022753.1"/>
</dbReference>
<dbReference type="Gene3D" id="6.10.250.690">
    <property type="match status" value="1"/>
</dbReference>
<dbReference type="Pfam" id="PF00486">
    <property type="entry name" value="Trans_reg_C"/>
    <property type="match status" value="1"/>
</dbReference>
<keyword evidence="5" id="KW-0804">Transcription</keyword>
<dbReference type="SMART" id="SM00448">
    <property type="entry name" value="REC"/>
    <property type="match status" value="1"/>
</dbReference>
<name>A0A223S1Q0_9ACTN</name>
<protein>
    <submittedName>
        <fullName evidence="10">DNA-binding response regulator</fullName>
    </submittedName>
</protein>
<dbReference type="GO" id="GO:0000976">
    <property type="term" value="F:transcription cis-regulatory region binding"/>
    <property type="evidence" value="ECO:0007669"/>
    <property type="project" value="TreeGrafter"/>
</dbReference>
<gene>
    <name evidence="10" type="ORF">CDO52_03440</name>
</gene>
<dbReference type="Gene3D" id="3.40.50.2300">
    <property type="match status" value="1"/>
</dbReference>
<dbReference type="InterPro" id="IPR016032">
    <property type="entry name" value="Sig_transdc_resp-reg_C-effctor"/>
</dbReference>
<dbReference type="KEGG" id="ngv:CDO52_03440"/>
<evidence type="ECO:0000313" key="11">
    <source>
        <dbReference type="Proteomes" id="UP000215005"/>
    </source>
</evidence>
<dbReference type="InterPro" id="IPR011006">
    <property type="entry name" value="CheY-like_superfamily"/>
</dbReference>
<dbReference type="OrthoDB" id="116118at2"/>
<organism evidence="10 11">
    <name type="scientific">Nocardiopsis gilva YIM 90087</name>
    <dbReference type="NCBI Taxonomy" id="1235441"/>
    <lineage>
        <taxon>Bacteria</taxon>
        <taxon>Bacillati</taxon>
        <taxon>Actinomycetota</taxon>
        <taxon>Actinomycetes</taxon>
        <taxon>Streptosporangiales</taxon>
        <taxon>Nocardiopsidaceae</taxon>
        <taxon>Nocardiopsis</taxon>
    </lineage>
</organism>
<feature type="domain" description="Response regulatory" evidence="8">
    <location>
        <begin position="3"/>
        <end position="116"/>
    </location>
</feature>
<dbReference type="Proteomes" id="UP000215005">
    <property type="component" value="Chromosome"/>
</dbReference>
<dbReference type="GO" id="GO:0000156">
    <property type="term" value="F:phosphorelay response regulator activity"/>
    <property type="evidence" value="ECO:0007669"/>
    <property type="project" value="TreeGrafter"/>
</dbReference>
<dbReference type="SMART" id="SM00862">
    <property type="entry name" value="Trans_reg_C"/>
    <property type="match status" value="1"/>
</dbReference>
<dbReference type="InterPro" id="IPR036388">
    <property type="entry name" value="WH-like_DNA-bd_sf"/>
</dbReference>
<keyword evidence="11" id="KW-1185">Reference proteome</keyword>
<keyword evidence="2" id="KW-0902">Two-component regulatory system</keyword>
<dbReference type="Gene3D" id="1.10.10.10">
    <property type="entry name" value="Winged helix-like DNA-binding domain superfamily/Winged helix DNA-binding domain"/>
    <property type="match status" value="1"/>
</dbReference>
<evidence type="ECO:0000256" key="3">
    <source>
        <dbReference type="ARBA" id="ARBA00023015"/>
    </source>
</evidence>
<feature type="modified residue" description="4-aspartylphosphate" evidence="6">
    <location>
        <position position="52"/>
    </location>
</feature>
<feature type="domain" description="OmpR/PhoB-type" evidence="9">
    <location>
        <begin position="142"/>
        <end position="241"/>
    </location>
</feature>
<evidence type="ECO:0000256" key="7">
    <source>
        <dbReference type="PROSITE-ProRule" id="PRU01091"/>
    </source>
</evidence>
<dbReference type="PROSITE" id="PS51755">
    <property type="entry name" value="OMPR_PHOB"/>
    <property type="match status" value="1"/>
</dbReference>
<dbReference type="PANTHER" id="PTHR48111">
    <property type="entry name" value="REGULATOR OF RPOS"/>
    <property type="match status" value="1"/>
</dbReference>
<evidence type="ECO:0000256" key="5">
    <source>
        <dbReference type="ARBA" id="ARBA00023163"/>
    </source>
</evidence>
<evidence type="ECO:0000256" key="1">
    <source>
        <dbReference type="ARBA" id="ARBA00022553"/>
    </source>
</evidence>
<dbReference type="InterPro" id="IPR001867">
    <property type="entry name" value="OmpR/PhoB-type_DNA-bd"/>
</dbReference>
<feature type="DNA-binding region" description="OmpR/PhoB-type" evidence="7">
    <location>
        <begin position="142"/>
        <end position="241"/>
    </location>
</feature>
<proteinExistence type="predicted"/>
<dbReference type="Pfam" id="PF00072">
    <property type="entry name" value="Response_reg"/>
    <property type="match status" value="1"/>
</dbReference>
<dbReference type="InterPro" id="IPR001789">
    <property type="entry name" value="Sig_transdc_resp-reg_receiver"/>
</dbReference>
<sequence>MTRVLLIEDDTAVQKGVTLALRRRGHEIEVAGSGEAGLPALQRFEPELVLLDLMLPGMSGLEVCRRIREERQVPIIILSARGDDIDMVVGLEAGADDYVVKPASGEVLEARMRAVLRRVVPQRATAEGDVDAGAVSAPQVETQVETHGALAIDRAGLLVSKAGAEVVLAPSELKLLLFLSAAPGQVFSRQQLLEQVWEHSFYGDARLVDACVMRLRAKIEDDPRSPSYVQTVRGFGYRFGPL</sequence>
<dbReference type="GO" id="GO:0006355">
    <property type="term" value="P:regulation of DNA-templated transcription"/>
    <property type="evidence" value="ECO:0007669"/>
    <property type="project" value="InterPro"/>
</dbReference>
<evidence type="ECO:0000256" key="2">
    <source>
        <dbReference type="ARBA" id="ARBA00023012"/>
    </source>
</evidence>
<keyword evidence="1 6" id="KW-0597">Phosphoprotein</keyword>
<dbReference type="SUPFAM" id="SSF46894">
    <property type="entry name" value="C-terminal effector domain of the bipartite response regulators"/>
    <property type="match status" value="1"/>
</dbReference>
<dbReference type="EMBL" id="CP022753">
    <property type="protein sequence ID" value="ASU81959.1"/>
    <property type="molecule type" value="Genomic_DNA"/>
</dbReference>
<dbReference type="FunFam" id="1.10.10.10:FF:000018">
    <property type="entry name" value="DNA-binding response regulator ResD"/>
    <property type="match status" value="1"/>
</dbReference>
<accession>A0A223S1Q0</accession>
<dbReference type="CDD" id="cd17574">
    <property type="entry name" value="REC_OmpR"/>
    <property type="match status" value="1"/>
</dbReference>
<dbReference type="AlphaFoldDB" id="A0A223S1Q0"/>
<dbReference type="PROSITE" id="PS50110">
    <property type="entry name" value="RESPONSE_REGULATORY"/>
    <property type="match status" value="1"/>
</dbReference>
<dbReference type="GO" id="GO:0005829">
    <property type="term" value="C:cytosol"/>
    <property type="evidence" value="ECO:0007669"/>
    <property type="project" value="TreeGrafter"/>
</dbReference>
<keyword evidence="3" id="KW-0805">Transcription regulation</keyword>
<evidence type="ECO:0000256" key="4">
    <source>
        <dbReference type="ARBA" id="ARBA00023125"/>
    </source>
</evidence>
<keyword evidence="4 7" id="KW-0238">DNA-binding</keyword>
<dbReference type="CDD" id="cd00383">
    <property type="entry name" value="trans_reg_C"/>
    <property type="match status" value="1"/>
</dbReference>
<dbReference type="SUPFAM" id="SSF52172">
    <property type="entry name" value="CheY-like"/>
    <property type="match status" value="1"/>
</dbReference>
<dbReference type="InterPro" id="IPR039420">
    <property type="entry name" value="WalR-like"/>
</dbReference>
<evidence type="ECO:0000313" key="10">
    <source>
        <dbReference type="EMBL" id="ASU81959.1"/>
    </source>
</evidence>